<sequence length="159" mass="18290">MHLIGYPRMQGYDQILDPKCIVICTDKSRRKAVTDINEAKAWFKSKFPNDKFPFDQEYNKIESLLTISEFVLFHSSESTAHCASGGPGIVEWDSDRPVVQAMLVSGCPSFTYSTNRDGSYYNGVKIPLEYLFEKGLLMARLHEQLSKDDEKLRNELFYM</sequence>
<dbReference type="AlphaFoldDB" id="A0AA88YBV3"/>
<organism evidence="1 2">
    <name type="scientific">Pinctada imbricata</name>
    <name type="common">Atlantic pearl-oyster</name>
    <name type="synonym">Pinctada martensii</name>
    <dbReference type="NCBI Taxonomy" id="66713"/>
    <lineage>
        <taxon>Eukaryota</taxon>
        <taxon>Metazoa</taxon>
        <taxon>Spiralia</taxon>
        <taxon>Lophotrochozoa</taxon>
        <taxon>Mollusca</taxon>
        <taxon>Bivalvia</taxon>
        <taxon>Autobranchia</taxon>
        <taxon>Pteriomorphia</taxon>
        <taxon>Pterioida</taxon>
        <taxon>Pterioidea</taxon>
        <taxon>Pteriidae</taxon>
        <taxon>Pinctada</taxon>
    </lineage>
</organism>
<keyword evidence="2" id="KW-1185">Reference proteome</keyword>
<protein>
    <submittedName>
        <fullName evidence="1">Uncharacterized protein</fullName>
    </submittedName>
</protein>
<comment type="caution">
    <text evidence="1">The sequence shown here is derived from an EMBL/GenBank/DDBJ whole genome shotgun (WGS) entry which is preliminary data.</text>
</comment>
<reference evidence="1" key="1">
    <citation type="submission" date="2019-08" db="EMBL/GenBank/DDBJ databases">
        <title>The improved chromosome-level genome for the pearl oyster Pinctada fucata martensii using PacBio sequencing and Hi-C.</title>
        <authorList>
            <person name="Zheng Z."/>
        </authorList>
    </citation>
    <scope>NUCLEOTIDE SEQUENCE</scope>
    <source>
        <strain evidence="1">ZZ-2019</strain>
        <tissue evidence="1">Adductor muscle</tissue>
    </source>
</reference>
<proteinExistence type="predicted"/>
<gene>
    <name evidence="1" type="ORF">FSP39_025057</name>
</gene>
<evidence type="ECO:0000313" key="1">
    <source>
        <dbReference type="EMBL" id="KAK3098995.1"/>
    </source>
</evidence>
<dbReference type="Proteomes" id="UP001186944">
    <property type="component" value="Unassembled WGS sequence"/>
</dbReference>
<accession>A0AA88YBV3</accession>
<dbReference type="EMBL" id="VSWD01000007">
    <property type="protein sequence ID" value="KAK3098995.1"/>
    <property type="molecule type" value="Genomic_DNA"/>
</dbReference>
<evidence type="ECO:0000313" key="2">
    <source>
        <dbReference type="Proteomes" id="UP001186944"/>
    </source>
</evidence>
<name>A0AA88YBV3_PINIB</name>